<keyword evidence="3" id="KW-0949">S-adenosyl-L-methionine</keyword>
<evidence type="ECO:0000313" key="7">
    <source>
        <dbReference type="Proteomes" id="UP001193081"/>
    </source>
</evidence>
<evidence type="ECO:0000313" key="6">
    <source>
        <dbReference type="EMBL" id="MBP1464615.1"/>
    </source>
</evidence>
<dbReference type="GO" id="GO:0008168">
    <property type="term" value="F:methyltransferase activity"/>
    <property type="evidence" value="ECO:0007669"/>
    <property type="project" value="UniProtKB-KW"/>
</dbReference>
<dbReference type="InterPro" id="IPR012967">
    <property type="entry name" value="COMT_dimerisation"/>
</dbReference>
<dbReference type="Gene3D" id="3.40.50.150">
    <property type="entry name" value="Vaccinia Virus protein VP39"/>
    <property type="match status" value="1"/>
</dbReference>
<evidence type="ECO:0000256" key="1">
    <source>
        <dbReference type="ARBA" id="ARBA00022603"/>
    </source>
</evidence>
<dbReference type="GO" id="GO:0032259">
    <property type="term" value="P:methylation"/>
    <property type="evidence" value="ECO:0007669"/>
    <property type="project" value="UniProtKB-KW"/>
</dbReference>
<evidence type="ECO:0000256" key="2">
    <source>
        <dbReference type="ARBA" id="ARBA00022679"/>
    </source>
</evidence>
<dbReference type="Proteomes" id="UP001193081">
    <property type="component" value="Unassembled WGS sequence"/>
</dbReference>
<dbReference type="Pfam" id="PF08100">
    <property type="entry name" value="Dimerisation"/>
    <property type="match status" value="1"/>
</dbReference>
<dbReference type="RefSeq" id="WP_205712563.1">
    <property type="nucleotide sequence ID" value="NZ_SIJK02000003.1"/>
</dbReference>
<dbReference type="InterPro" id="IPR014088">
    <property type="entry name" value="BchU"/>
</dbReference>
<dbReference type="PANTHER" id="PTHR11746">
    <property type="entry name" value="O-METHYLTRANSFERASE"/>
    <property type="match status" value="1"/>
</dbReference>
<evidence type="ECO:0000259" key="4">
    <source>
        <dbReference type="Pfam" id="PF00891"/>
    </source>
</evidence>
<keyword evidence="7" id="KW-1185">Reference proteome</keyword>
<accession>A0ABS4D5B3</accession>
<keyword evidence="2" id="KW-0808">Transferase</keyword>
<dbReference type="PROSITE" id="PS51683">
    <property type="entry name" value="SAM_OMT_II"/>
    <property type="match status" value="1"/>
</dbReference>
<organism evidence="6 7">
    <name type="scientific">Candidatus Chloroploca mongolica</name>
    <dbReference type="NCBI Taxonomy" id="2528176"/>
    <lineage>
        <taxon>Bacteria</taxon>
        <taxon>Bacillati</taxon>
        <taxon>Chloroflexota</taxon>
        <taxon>Chloroflexia</taxon>
        <taxon>Chloroflexales</taxon>
        <taxon>Chloroflexineae</taxon>
        <taxon>Oscillochloridaceae</taxon>
        <taxon>Candidatus Chloroploca</taxon>
    </lineage>
</organism>
<dbReference type="SUPFAM" id="SSF46785">
    <property type="entry name" value="Winged helix' DNA-binding domain"/>
    <property type="match status" value="1"/>
</dbReference>
<dbReference type="NCBIfam" id="TIGR02716">
    <property type="entry name" value="C20_methyl_CrtF"/>
    <property type="match status" value="1"/>
</dbReference>
<dbReference type="SUPFAM" id="SSF53335">
    <property type="entry name" value="S-adenosyl-L-methionine-dependent methyltransferases"/>
    <property type="match status" value="1"/>
</dbReference>
<proteinExistence type="predicted"/>
<feature type="domain" description="O-methyltransferase C-terminal" evidence="4">
    <location>
        <begin position="157"/>
        <end position="301"/>
    </location>
</feature>
<keyword evidence="1 6" id="KW-0489">Methyltransferase</keyword>
<reference evidence="6 7" key="1">
    <citation type="submission" date="2021-03" db="EMBL/GenBank/DDBJ databases">
        <authorList>
            <person name="Grouzdev D.S."/>
        </authorList>
    </citation>
    <scope>NUCLEOTIDE SEQUENCE [LARGE SCALE GENOMIC DNA]</scope>
    <source>
        <strain evidence="6 7">M50-1</strain>
    </source>
</reference>
<evidence type="ECO:0000256" key="3">
    <source>
        <dbReference type="ARBA" id="ARBA00022691"/>
    </source>
</evidence>
<comment type="caution">
    <text evidence="6">The sequence shown here is derived from an EMBL/GenBank/DDBJ whole genome shotgun (WGS) entry which is preliminary data.</text>
</comment>
<dbReference type="InterPro" id="IPR036390">
    <property type="entry name" value="WH_DNA-bd_sf"/>
</dbReference>
<dbReference type="Gene3D" id="1.10.10.10">
    <property type="entry name" value="Winged helix-like DNA-binding domain superfamily/Winged helix DNA-binding domain"/>
    <property type="match status" value="1"/>
</dbReference>
<protein>
    <submittedName>
        <fullName evidence="6">C-20 methyltransferase BchU</fullName>
    </submittedName>
</protein>
<dbReference type="CDD" id="cd02440">
    <property type="entry name" value="AdoMet_MTases"/>
    <property type="match status" value="1"/>
</dbReference>
<dbReference type="InterPro" id="IPR036388">
    <property type="entry name" value="WH-like_DNA-bd_sf"/>
</dbReference>
<name>A0ABS4D5B3_9CHLR</name>
<evidence type="ECO:0000259" key="5">
    <source>
        <dbReference type="Pfam" id="PF08100"/>
    </source>
</evidence>
<dbReference type="InterPro" id="IPR016461">
    <property type="entry name" value="COMT-like"/>
</dbReference>
<dbReference type="PIRSF" id="PIRSF005739">
    <property type="entry name" value="O-mtase"/>
    <property type="match status" value="1"/>
</dbReference>
<dbReference type="InterPro" id="IPR001077">
    <property type="entry name" value="COMT_C"/>
</dbReference>
<feature type="domain" description="O-methyltransferase dimerisation" evidence="5">
    <location>
        <begin position="36"/>
        <end position="108"/>
    </location>
</feature>
<gene>
    <name evidence="6" type="primary">bchU</name>
    <name evidence="6" type="ORF">EYB53_002725</name>
</gene>
<dbReference type="EMBL" id="SIJK02000003">
    <property type="protein sequence ID" value="MBP1464615.1"/>
    <property type="molecule type" value="Genomic_DNA"/>
</dbReference>
<dbReference type="Pfam" id="PF00891">
    <property type="entry name" value="Methyltransf_2"/>
    <property type="match status" value="1"/>
</dbReference>
<sequence length="355" mass="40541">MTSAEAQFRCFPNCRCMSDDAELYCSMERAYDMVFKGTVDFFVIKAAYDLGLFEAMASGPQEVETLAKATGSVPMRLERLLITMEQIGLAHLHEGIWALTPFAEQFFTNPEQHRNMTMLPFVSYMTDLIQTYYSSLADVTRGKMDFTSHVPHPPRTREDSIFYETIHRSNIHFVQKFLRDHAELHGVKALTDVGGGIGDIATSLCDKYPELQVTLINLPSALDLVRENAKERGFEGRIKPIAIDMYRDPYPKADAVLFARILYPMNRQFCTMLLQKAYEALEPGGRVLVLDMIISDRNKPNYDYLTHYLCGIGMNFSVLEFKDHAIYPDLLREIGFDQVTFAEGYDHVLYQAVKV</sequence>
<dbReference type="InterPro" id="IPR029063">
    <property type="entry name" value="SAM-dependent_MTases_sf"/>
</dbReference>